<dbReference type="SUPFAM" id="SSF55729">
    <property type="entry name" value="Acyl-CoA N-acyltransferases (Nat)"/>
    <property type="match status" value="1"/>
</dbReference>
<dbReference type="AlphaFoldDB" id="A4FN22"/>
<dbReference type="KEGG" id="sen:SACE_6275"/>
<keyword evidence="5" id="KW-1185">Reference proteome</keyword>
<dbReference type="Pfam" id="PF00583">
    <property type="entry name" value="Acetyltransf_1"/>
    <property type="match status" value="1"/>
</dbReference>
<dbReference type="PANTHER" id="PTHR43877:SF2">
    <property type="entry name" value="AMINOALKYLPHOSPHONATE N-ACETYLTRANSFERASE-RELATED"/>
    <property type="match status" value="1"/>
</dbReference>
<dbReference type="EMBL" id="AM420293">
    <property type="protein sequence ID" value="CAM05447.1"/>
    <property type="molecule type" value="Genomic_DNA"/>
</dbReference>
<keyword evidence="2" id="KW-0012">Acyltransferase</keyword>
<evidence type="ECO:0000256" key="2">
    <source>
        <dbReference type="ARBA" id="ARBA00023315"/>
    </source>
</evidence>
<dbReference type="GO" id="GO:0016747">
    <property type="term" value="F:acyltransferase activity, transferring groups other than amino-acyl groups"/>
    <property type="evidence" value="ECO:0007669"/>
    <property type="project" value="InterPro"/>
</dbReference>
<proteinExistence type="predicted"/>
<protein>
    <submittedName>
        <fullName evidence="4">Transcriptional regulatory protein PadR</fullName>
    </submittedName>
</protein>
<organism evidence="4 5">
    <name type="scientific">Saccharopolyspora erythraea (strain ATCC 11635 / DSM 40517 / JCM 4748 / NBRC 13426 / NCIMB 8594 / NRRL 2338)</name>
    <dbReference type="NCBI Taxonomy" id="405948"/>
    <lineage>
        <taxon>Bacteria</taxon>
        <taxon>Bacillati</taxon>
        <taxon>Actinomycetota</taxon>
        <taxon>Actinomycetes</taxon>
        <taxon>Pseudonocardiales</taxon>
        <taxon>Pseudonocardiaceae</taxon>
        <taxon>Saccharopolyspora</taxon>
    </lineage>
</organism>
<dbReference type="Gene3D" id="3.40.630.30">
    <property type="match status" value="1"/>
</dbReference>
<dbReference type="OrthoDB" id="70840at2"/>
<dbReference type="PROSITE" id="PS51186">
    <property type="entry name" value="GNAT"/>
    <property type="match status" value="1"/>
</dbReference>
<feature type="domain" description="N-acetyltransferase" evidence="3">
    <location>
        <begin position="19"/>
        <end position="168"/>
    </location>
</feature>
<evidence type="ECO:0000259" key="3">
    <source>
        <dbReference type="PROSITE" id="PS51186"/>
    </source>
</evidence>
<reference evidence="4 5" key="1">
    <citation type="journal article" date="2007" name="Nat. Biotechnol.">
        <title>Complete genome sequence of the erythromycin-producing bacterium Saccharopolyspora erythraea NRRL23338.</title>
        <authorList>
            <person name="Oliynyk M."/>
            <person name="Samborskyy M."/>
            <person name="Lester J.B."/>
            <person name="Mironenko T."/>
            <person name="Scott N."/>
            <person name="Dickens S."/>
            <person name="Haydock S.F."/>
            <person name="Leadlay P.F."/>
        </authorList>
    </citation>
    <scope>NUCLEOTIDE SEQUENCE [LARGE SCALE GENOMIC DNA]</scope>
    <source>
        <strain evidence="5">ATCC 11635 / DSM 40517 / JCM 4748 / NBRC 13426 / NCIMB 8594 / NRRL 2338</strain>
    </source>
</reference>
<name>A4FN22_SACEN</name>
<keyword evidence="1" id="KW-0808">Transferase</keyword>
<dbReference type="Proteomes" id="UP000006728">
    <property type="component" value="Chromosome"/>
</dbReference>
<dbReference type="eggNOG" id="COG0456">
    <property type="taxonomic scope" value="Bacteria"/>
</dbReference>
<dbReference type="InterPro" id="IPR016181">
    <property type="entry name" value="Acyl_CoA_acyltransferase"/>
</dbReference>
<accession>A4FN22</accession>
<gene>
    <name evidence="4" type="ordered locus">SACE_6275</name>
</gene>
<dbReference type="InterPro" id="IPR000182">
    <property type="entry name" value="GNAT_dom"/>
</dbReference>
<dbReference type="STRING" id="405948.SACE_6275"/>
<evidence type="ECO:0000256" key="1">
    <source>
        <dbReference type="ARBA" id="ARBA00022679"/>
    </source>
</evidence>
<sequence length="168" mass="18457">MRLVGVIDASGQQTQPFTIDAEPIDSPDAEQVLARYVAELGERFPAGFDTGRAAPPAPGDFTPPSGVFLVVRLDGRAVGCGALRTEAGEVGEIRRMWISGELRGRGAGRALLAELERRARALGCRRVRLDTAAELHEARKLYETSGYVEIPAYNDNEYARHWFEKTLE</sequence>
<evidence type="ECO:0000313" key="4">
    <source>
        <dbReference type="EMBL" id="CAM05447.1"/>
    </source>
</evidence>
<dbReference type="CDD" id="cd04301">
    <property type="entry name" value="NAT_SF"/>
    <property type="match status" value="1"/>
</dbReference>
<dbReference type="PANTHER" id="PTHR43877">
    <property type="entry name" value="AMINOALKYLPHOSPHONATE N-ACETYLTRANSFERASE-RELATED-RELATED"/>
    <property type="match status" value="1"/>
</dbReference>
<dbReference type="InterPro" id="IPR050832">
    <property type="entry name" value="Bact_Acetyltransf"/>
</dbReference>
<evidence type="ECO:0000313" key="5">
    <source>
        <dbReference type="Proteomes" id="UP000006728"/>
    </source>
</evidence>
<dbReference type="HOGENOM" id="CLU_013985_11_6_11"/>